<evidence type="ECO:0000313" key="3">
    <source>
        <dbReference type="EMBL" id="MCQ8277126.1"/>
    </source>
</evidence>
<dbReference type="InterPro" id="IPR035919">
    <property type="entry name" value="EAL_sf"/>
</dbReference>
<reference evidence="3 4" key="1">
    <citation type="submission" date="2022-06" db="EMBL/GenBank/DDBJ databases">
        <title>Endosaccharibacter gen. nov., sp. nov., endophytic bacteria isolated from sugarcane.</title>
        <authorList>
            <person name="Pitiwittayakul N."/>
            <person name="Yukphan P."/>
            <person name="Charoenyingcharoen P."/>
            <person name="Tanasupawat S."/>
        </authorList>
    </citation>
    <scope>NUCLEOTIDE SEQUENCE [LARGE SCALE GENOMIC DNA]</scope>
    <source>
        <strain evidence="3 4">KSS8</strain>
    </source>
</reference>
<name>A0ABT1W4Q7_9PROT</name>
<dbReference type="EMBL" id="JAMSKV010000001">
    <property type="protein sequence ID" value="MCQ8277126.1"/>
    <property type="molecule type" value="Genomic_DNA"/>
</dbReference>
<dbReference type="Proteomes" id="UP001524587">
    <property type="component" value="Unassembled WGS sequence"/>
</dbReference>
<dbReference type="InterPro" id="IPR050706">
    <property type="entry name" value="Cyclic-di-GMP_PDE-like"/>
</dbReference>
<dbReference type="Pfam" id="PF00563">
    <property type="entry name" value="EAL"/>
    <property type="match status" value="1"/>
</dbReference>
<accession>A0ABT1W4Q7</accession>
<evidence type="ECO:0000313" key="4">
    <source>
        <dbReference type="Proteomes" id="UP001524587"/>
    </source>
</evidence>
<proteinExistence type="predicted"/>
<evidence type="ECO:0000259" key="2">
    <source>
        <dbReference type="PROSITE" id="PS50883"/>
    </source>
</evidence>
<dbReference type="SUPFAM" id="SSF141868">
    <property type="entry name" value="EAL domain-like"/>
    <property type="match status" value="1"/>
</dbReference>
<gene>
    <name evidence="3" type="ORF">NFI95_01505</name>
</gene>
<comment type="caution">
    <text evidence="3">The sequence shown here is derived from an EMBL/GenBank/DDBJ whole genome shotgun (WGS) entry which is preliminary data.</text>
</comment>
<dbReference type="Gene3D" id="3.20.20.450">
    <property type="entry name" value="EAL domain"/>
    <property type="match status" value="1"/>
</dbReference>
<feature type="region of interest" description="Disordered" evidence="1">
    <location>
        <begin position="232"/>
        <end position="255"/>
    </location>
</feature>
<feature type="domain" description="EAL" evidence="2">
    <location>
        <begin position="1"/>
        <end position="231"/>
    </location>
</feature>
<protein>
    <submittedName>
        <fullName evidence="3">EAL domain-containing protein</fullName>
    </submittedName>
</protein>
<evidence type="ECO:0000256" key="1">
    <source>
        <dbReference type="SAM" id="MobiDB-lite"/>
    </source>
</evidence>
<dbReference type="PANTHER" id="PTHR33121:SF15">
    <property type="entry name" value="BLUE LIGHT- AND TEMPERATURE-REGULATED ANTIREPRESSOR BLUF"/>
    <property type="match status" value="1"/>
</dbReference>
<sequence>MAFQPIVDRTGRVFAQEALVRGVGGEGAGFVLSQVTDRNRYAFDQLCRMTAIRRAAELGLAGSGALLSINFSPNAIYEPARCISSSLAAARRHGLPNEALMFEVTEQEQLDDPAHLRRILTAYRALGFKVALDDFGAGYANFDILADITPDIVKLDMKLVRGLDGDRARRLIVSGIARMLDSLGVTMIAEGIETPDEYRALSDLGVRLFQGFLFARPTLDAFAAVSMPAPDDTRESLVAPPTATERANAPALVDA</sequence>
<keyword evidence="4" id="KW-1185">Reference proteome</keyword>
<dbReference type="InterPro" id="IPR001633">
    <property type="entry name" value="EAL_dom"/>
</dbReference>
<dbReference type="CDD" id="cd01948">
    <property type="entry name" value="EAL"/>
    <property type="match status" value="1"/>
</dbReference>
<organism evidence="3 4">
    <name type="scientific">Endosaccharibacter trunci</name>
    <dbReference type="NCBI Taxonomy" id="2812733"/>
    <lineage>
        <taxon>Bacteria</taxon>
        <taxon>Pseudomonadati</taxon>
        <taxon>Pseudomonadota</taxon>
        <taxon>Alphaproteobacteria</taxon>
        <taxon>Acetobacterales</taxon>
        <taxon>Acetobacteraceae</taxon>
        <taxon>Endosaccharibacter</taxon>
    </lineage>
</organism>
<dbReference type="PANTHER" id="PTHR33121">
    <property type="entry name" value="CYCLIC DI-GMP PHOSPHODIESTERASE PDEF"/>
    <property type="match status" value="1"/>
</dbReference>
<dbReference type="PROSITE" id="PS50883">
    <property type="entry name" value="EAL"/>
    <property type="match status" value="1"/>
</dbReference>
<dbReference type="SMART" id="SM00052">
    <property type="entry name" value="EAL"/>
    <property type="match status" value="1"/>
</dbReference>